<dbReference type="AlphaFoldDB" id="A0A7E4V1U2"/>
<protein>
    <submittedName>
        <fullName evidence="10">MFS domain-containing protein</fullName>
    </submittedName>
</protein>
<comment type="subcellular location">
    <subcellularLocation>
        <location evidence="1">Membrane</location>
        <topology evidence="1">Multi-pass membrane protein</topology>
    </subcellularLocation>
</comment>
<evidence type="ECO:0000313" key="9">
    <source>
        <dbReference type="Proteomes" id="UP000492821"/>
    </source>
</evidence>
<keyword evidence="5 8" id="KW-1133">Transmembrane helix</keyword>
<evidence type="ECO:0000256" key="1">
    <source>
        <dbReference type="ARBA" id="ARBA00004141"/>
    </source>
</evidence>
<keyword evidence="3 8" id="KW-0812">Transmembrane</keyword>
<keyword evidence="4" id="KW-0813">Transport</keyword>
<keyword evidence="9" id="KW-1185">Reference proteome</keyword>
<evidence type="ECO:0000256" key="2">
    <source>
        <dbReference type="ARBA" id="ARBA00005982"/>
    </source>
</evidence>
<dbReference type="InterPro" id="IPR036259">
    <property type="entry name" value="MFS_trans_sf"/>
</dbReference>
<comment type="similarity">
    <text evidence="2">Belongs to the major facilitator superfamily. Proton-dependent oligopeptide transporter (POT/PTR) (TC 2.A.17) family.</text>
</comment>
<keyword evidence="6 8" id="KW-0472">Membrane</keyword>
<keyword evidence="4" id="KW-0653">Protein transport</keyword>
<name>A0A7E4V1U2_PANRE</name>
<dbReference type="InterPro" id="IPR018456">
    <property type="entry name" value="PTR2_symporter_CS"/>
</dbReference>
<reference evidence="9" key="1">
    <citation type="journal article" date="2013" name="Genetics">
        <title>The draft genome and transcriptome of Panagrellus redivivus are shaped by the harsh demands of a free-living lifestyle.</title>
        <authorList>
            <person name="Srinivasan J."/>
            <person name="Dillman A.R."/>
            <person name="Macchietto M.G."/>
            <person name="Heikkinen L."/>
            <person name="Lakso M."/>
            <person name="Fracchia K.M."/>
            <person name="Antoshechkin I."/>
            <person name="Mortazavi A."/>
            <person name="Wong G."/>
            <person name="Sternberg P.W."/>
        </authorList>
    </citation>
    <scope>NUCLEOTIDE SEQUENCE [LARGE SCALE GENOMIC DNA]</scope>
    <source>
        <strain evidence="9">MT8872</strain>
    </source>
</reference>
<evidence type="ECO:0000256" key="5">
    <source>
        <dbReference type="ARBA" id="ARBA00022989"/>
    </source>
</evidence>
<keyword evidence="4" id="KW-0571">Peptide transport</keyword>
<dbReference type="GO" id="GO:0006857">
    <property type="term" value="P:oligopeptide transport"/>
    <property type="evidence" value="ECO:0007669"/>
    <property type="project" value="InterPro"/>
</dbReference>
<dbReference type="PANTHER" id="PTHR11654">
    <property type="entry name" value="OLIGOPEPTIDE TRANSPORTER-RELATED"/>
    <property type="match status" value="1"/>
</dbReference>
<dbReference type="Proteomes" id="UP000492821">
    <property type="component" value="Unassembled WGS sequence"/>
</dbReference>
<feature type="region of interest" description="Disordered" evidence="7">
    <location>
        <begin position="1"/>
        <end position="30"/>
    </location>
</feature>
<evidence type="ECO:0000256" key="6">
    <source>
        <dbReference type="ARBA" id="ARBA00023136"/>
    </source>
</evidence>
<proteinExistence type="inferred from homology"/>
<organism evidence="9 10">
    <name type="scientific">Panagrellus redivivus</name>
    <name type="common">Microworm</name>
    <dbReference type="NCBI Taxonomy" id="6233"/>
    <lineage>
        <taxon>Eukaryota</taxon>
        <taxon>Metazoa</taxon>
        <taxon>Ecdysozoa</taxon>
        <taxon>Nematoda</taxon>
        <taxon>Chromadorea</taxon>
        <taxon>Rhabditida</taxon>
        <taxon>Tylenchina</taxon>
        <taxon>Panagrolaimomorpha</taxon>
        <taxon>Panagrolaimoidea</taxon>
        <taxon>Panagrolaimidae</taxon>
        <taxon>Panagrellus</taxon>
    </lineage>
</organism>
<dbReference type="SUPFAM" id="SSF103473">
    <property type="entry name" value="MFS general substrate transporter"/>
    <property type="match status" value="1"/>
</dbReference>
<sequence>MGDDDLESKENGLRHRNVEAAAPPEEDPEPTTALGILKKWPKSTFCIIGNEFCERFSYYGMRAVLMLYFINVLKFSKKSSIILFHAFTVFAYTSPLFGSILADGYIGKFRTILSLSVVYAIGQITLAVASSFHLESGIHPWLDIIGLFVIGFGTGGIKPCVAAFGGDQFKPNHVKMISMFFSMFYFMINAGSTVSTWITPLFRVSF</sequence>
<feature type="transmembrane region" description="Helical" evidence="8">
    <location>
        <begin position="81"/>
        <end position="100"/>
    </location>
</feature>
<feature type="transmembrane region" description="Helical" evidence="8">
    <location>
        <begin position="144"/>
        <end position="165"/>
    </location>
</feature>
<dbReference type="Pfam" id="PF00854">
    <property type="entry name" value="PTR2"/>
    <property type="match status" value="1"/>
</dbReference>
<dbReference type="PROSITE" id="PS01022">
    <property type="entry name" value="PTR2_1"/>
    <property type="match status" value="1"/>
</dbReference>
<feature type="transmembrane region" description="Helical" evidence="8">
    <location>
        <begin position="112"/>
        <end position="132"/>
    </location>
</feature>
<accession>A0A7E4V1U2</accession>
<dbReference type="Gene3D" id="1.20.1250.20">
    <property type="entry name" value="MFS general substrate transporter like domains"/>
    <property type="match status" value="1"/>
</dbReference>
<evidence type="ECO:0000256" key="3">
    <source>
        <dbReference type="ARBA" id="ARBA00022692"/>
    </source>
</evidence>
<feature type="transmembrane region" description="Helical" evidence="8">
    <location>
        <begin position="177"/>
        <end position="198"/>
    </location>
</feature>
<feature type="compositionally biased region" description="Basic and acidic residues" evidence="7">
    <location>
        <begin position="8"/>
        <end position="18"/>
    </location>
</feature>
<evidence type="ECO:0000313" key="10">
    <source>
        <dbReference type="WBParaSite" id="Pan_g15492.t1"/>
    </source>
</evidence>
<evidence type="ECO:0000256" key="8">
    <source>
        <dbReference type="SAM" id="Phobius"/>
    </source>
</evidence>
<dbReference type="GO" id="GO:0022857">
    <property type="term" value="F:transmembrane transporter activity"/>
    <property type="evidence" value="ECO:0007669"/>
    <property type="project" value="InterPro"/>
</dbReference>
<dbReference type="InterPro" id="IPR000109">
    <property type="entry name" value="POT_fam"/>
</dbReference>
<dbReference type="WBParaSite" id="Pan_g15492.t1">
    <property type="protein sequence ID" value="Pan_g15492.t1"/>
    <property type="gene ID" value="Pan_g15492"/>
</dbReference>
<reference evidence="10" key="2">
    <citation type="submission" date="2020-10" db="UniProtKB">
        <authorList>
            <consortium name="WormBaseParasite"/>
        </authorList>
    </citation>
    <scope>IDENTIFICATION</scope>
</reference>
<evidence type="ECO:0000256" key="7">
    <source>
        <dbReference type="SAM" id="MobiDB-lite"/>
    </source>
</evidence>
<dbReference type="GO" id="GO:0016020">
    <property type="term" value="C:membrane"/>
    <property type="evidence" value="ECO:0007669"/>
    <property type="project" value="UniProtKB-SubCell"/>
</dbReference>
<evidence type="ECO:0000256" key="4">
    <source>
        <dbReference type="ARBA" id="ARBA00022856"/>
    </source>
</evidence>